<dbReference type="PRINTS" id="PR00080">
    <property type="entry name" value="SDRFAMILY"/>
</dbReference>
<comment type="similarity">
    <text evidence="1">Belongs to the short-chain dehydrogenases/reductases (SDR) family.</text>
</comment>
<comment type="caution">
    <text evidence="2">The sequence shown here is derived from an EMBL/GenBank/DDBJ whole genome shotgun (WGS) entry which is preliminary data.</text>
</comment>
<proteinExistence type="inferred from homology"/>
<dbReference type="STRING" id="1232681.ADIS_1606"/>
<protein>
    <submittedName>
        <fullName evidence="2">3-oxoacyl-[acyl-carrier protein] reductase</fullName>
        <ecNumber evidence="2">1.1.1.100</ecNumber>
    </submittedName>
</protein>
<dbReference type="PANTHER" id="PTHR43943">
    <property type="entry name" value="DEHYDROGENASE/REDUCTASE (SDR FAMILY) MEMBER 4"/>
    <property type="match status" value="1"/>
</dbReference>
<dbReference type="EMBL" id="AQHR01000048">
    <property type="protein sequence ID" value="EON77893.1"/>
    <property type="molecule type" value="Genomic_DNA"/>
</dbReference>
<name>R7ZV34_9BACT</name>
<accession>R7ZV34</accession>
<dbReference type="CDD" id="cd05233">
    <property type="entry name" value="SDR_c"/>
    <property type="match status" value="1"/>
</dbReference>
<reference evidence="2 3" key="1">
    <citation type="submission" date="2013-02" db="EMBL/GenBank/DDBJ databases">
        <title>A novel strain isolated from Lonar lake, Maharashtra, India.</title>
        <authorList>
            <person name="Singh A."/>
        </authorList>
    </citation>
    <scope>NUCLEOTIDE SEQUENCE [LARGE SCALE GENOMIC DNA]</scope>
    <source>
        <strain evidence="2 3">AK24</strain>
    </source>
</reference>
<dbReference type="Pfam" id="PF13561">
    <property type="entry name" value="adh_short_C2"/>
    <property type="match status" value="1"/>
</dbReference>
<dbReference type="InterPro" id="IPR036291">
    <property type="entry name" value="NAD(P)-bd_dom_sf"/>
</dbReference>
<dbReference type="InterPro" id="IPR002347">
    <property type="entry name" value="SDR_fam"/>
</dbReference>
<dbReference type="Proteomes" id="UP000013909">
    <property type="component" value="Unassembled WGS sequence"/>
</dbReference>
<dbReference type="EC" id="1.1.1.100" evidence="2"/>
<keyword evidence="2" id="KW-0560">Oxidoreductase</keyword>
<gene>
    <name evidence="2" type="ORF">ADIS_1606</name>
</gene>
<dbReference type="Gene3D" id="3.40.50.720">
    <property type="entry name" value="NAD(P)-binding Rossmann-like Domain"/>
    <property type="match status" value="1"/>
</dbReference>
<organism evidence="2 3">
    <name type="scientific">Lunatimonas lonarensis</name>
    <dbReference type="NCBI Taxonomy" id="1232681"/>
    <lineage>
        <taxon>Bacteria</taxon>
        <taxon>Pseudomonadati</taxon>
        <taxon>Bacteroidota</taxon>
        <taxon>Cytophagia</taxon>
        <taxon>Cytophagales</taxon>
        <taxon>Cyclobacteriaceae</taxon>
    </lineage>
</organism>
<dbReference type="FunFam" id="3.40.50.720:FF:000084">
    <property type="entry name" value="Short-chain dehydrogenase reductase"/>
    <property type="match status" value="1"/>
</dbReference>
<evidence type="ECO:0000313" key="3">
    <source>
        <dbReference type="Proteomes" id="UP000013909"/>
    </source>
</evidence>
<keyword evidence="3" id="KW-1185">Reference proteome</keyword>
<dbReference type="GO" id="GO:0004316">
    <property type="term" value="F:3-oxoacyl-[acyl-carrier-protein] reductase (NADPH) activity"/>
    <property type="evidence" value="ECO:0007669"/>
    <property type="project" value="UniProtKB-EC"/>
</dbReference>
<dbReference type="AlphaFoldDB" id="R7ZV34"/>
<dbReference type="PRINTS" id="PR00081">
    <property type="entry name" value="GDHRDH"/>
</dbReference>
<dbReference type="SUPFAM" id="SSF51735">
    <property type="entry name" value="NAD(P)-binding Rossmann-fold domains"/>
    <property type="match status" value="1"/>
</dbReference>
<sequence length="258" mass="27099">MIGMDLSDMFSLSRKVAIVTGASKGIGLATAEIFAAAGARVVISSRKQATLDTVAGHLKERGYDVMAIACNVGDPDAVKNLVSETVERYGQIDILVNNAATNPVYGPINETSLDAYDKIMNVNVRAPFQLMKLCFPYLIASTSGSVINISSIGGLSPEDGLGIYSVSKAALISLTKACAKEWAGHGIRVNAICPGLIKTKFSQALWSNEGVMERMMDQLALKRIGESEEIGAAALYLASDASAYTTGAVLTVDGGVTI</sequence>
<dbReference type="PATRIC" id="fig|1288963.3.peg.1594"/>
<evidence type="ECO:0000313" key="2">
    <source>
        <dbReference type="EMBL" id="EON77893.1"/>
    </source>
</evidence>
<dbReference type="NCBIfam" id="NF005559">
    <property type="entry name" value="PRK07231.1"/>
    <property type="match status" value="1"/>
</dbReference>
<evidence type="ECO:0000256" key="1">
    <source>
        <dbReference type="ARBA" id="ARBA00006484"/>
    </source>
</evidence>
<dbReference type="PANTHER" id="PTHR43943:SF2">
    <property type="entry name" value="DEHYDROGENASE_REDUCTASE 4"/>
    <property type="match status" value="1"/>
</dbReference>